<evidence type="ECO:0000256" key="3">
    <source>
        <dbReference type="ARBA" id="ARBA00022531"/>
    </source>
</evidence>
<evidence type="ECO:0000256" key="5">
    <source>
        <dbReference type="ARBA" id="ARBA00023136"/>
    </source>
</evidence>
<gene>
    <name evidence="11" type="ORF">FRE64_01800</name>
</gene>
<evidence type="ECO:0000313" key="12">
    <source>
        <dbReference type="Proteomes" id="UP000318453"/>
    </source>
</evidence>
<dbReference type="InterPro" id="IPR011250">
    <property type="entry name" value="OMP/PagP_B-barrel"/>
</dbReference>
<dbReference type="Proteomes" id="UP000318453">
    <property type="component" value="Chromosome"/>
</dbReference>
<comment type="function">
    <text evidence="9">One of the extrinsic, lumenal subunits of photosystem II (PSII), which stabilize and protect the oxygen-evolving complex. PSII is a light-driven water plastoquinone oxidoreductase, using light energy to abstract electrons from H(2)O, generating a proton gradient subsequently used for ATP formation. Required for dimerization of PSII and for binding of PsbQ to PSII.</text>
</comment>
<dbReference type="Pfam" id="PF01716">
    <property type="entry name" value="MSP"/>
    <property type="match status" value="1"/>
</dbReference>
<evidence type="ECO:0000256" key="1">
    <source>
        <dbReference type="ARBA" id="ARBA00004526"/>
    </source>
</evidence>
<name>A0A5B8NHW7_9CHRO</name>
<dbReference type="OrthoDB" id="479833at2"/>
<reference evidence="11 12" key="1">
    <citation type="submission" date="2019-08" db="EMBL/GenBank/DDBJ databases">
        <title>Carotenoids and Carotenoid Binding Proteins in the Halophilic Cyanobacterium Euhalothece sp. ZM00.</title>
        <authorList>
            <person name="Cho S.M."/>
            <person name="Song J.Y."/>
            <person name="Park Y.-I."/>
        </authorList>
    </citation>
    <scope>NUCLEOTIDE SEQUENCE [LARGE SCALE GENOMIC DNA]</scope>
    <source>
        <strain evidence="11 12">Z-M001</strain>
    </source>
</reference>
<evidence type="ECO:0000256" key="7">
    <source>
        <dbReference type="ARBA" id="ARBA00039796"/>
    </source>
</evidence>
<keyword evidence="6" id="KW-0604">Photosystem II</keyword>
<dbReference type="EMBL" id="CP042326">
    <property type="protein sequence ID" value="QDZ38783.1"/>
    <property type="molecule type" value="Genomic_DNA"/>
</dbReference>
<evidence type="ECO:0000256" key="10">
    <source>
        <dbReference type="SAM" id="SignalP"/>
    </source>
</evidence>
<proteinExistence type="inferred from homology"/>
<accession>A0A5B8NHW7</accession>
<sequence length="284" mass="31292">MKYRAIIATVLALCLSFLTACAEEPSEYVDKSQLTYDQVVGTGLANKCPRLASSRRGVIEVSPDKIYKIKDMCLQPTEFYVKEEPTNSRREAEFVSGKLLTRSTSSLDQIVANLKLDQEGKFLFQEIDGIDFQPITVQLPGGEQVPFLFTVKGLTAQTEPGLENINTSTDFEGDFEVPSYRGAVFLDPRARGLASGYGSAVGLRASSDDEKFEKENQKSYKKGKGHISLQIEKVDQVTGEFAGTFESDQPSDTDLGTKEPEDVKIRGIFYGRLEEPAVEAEAAT</sequence>
<feature type="chain" id="PRO_5022907061" description="Photosystem II extrinsic protein O" evidence="10">
    <location>
        <begin position="23"/>
        <end position="284"/>
    </location>
</feature>
<dbReference type="PANTHER" id="PTHR34058">
    <property type="entry name" value="OXYGEN-EVOLVING ENHANCER PROTEIN 1-2, CHLOROPLASTIC"/>
    <property type="match status" value="1"/>
</dbReference>
<dbReference type="GO" id="GO:0010207">
    <property type="term" value="P:photosystem II assembly"/>
    <property type="evidence" value="ECO:0007669"/>
    <property type="project" value="InterPro"/>
</dbReference>
<dbReference type="GO" id="GO:0031676">
    <property type="term" value="C:plasma membrane-derived thylakoid membrane"/>
    <property type="evidence" value="ECO:0007669"/>
    <property type="project" value="UniProtKB-SubCell"/>
</dbReference>
<evidence type="ECO:0000256" key="2">
    <source>
        <dbReference type="ARBA" id="ARBA00009838"/>
    </source>
</evidence>
<dbReference type="AlphaFoldDB" id="A0A5B8NHW7"/>
<dbReference type="KEGG" id="enn:FRE64_01800"/>
<evidence type="ECO:0000313" key="11">
    <source>
        <dbReference type="EMBL" id="QDZ38783.1"/>
    </source>
</evidence>
<feature type="signal peptide" evidence="10">
    <location>
        <begin position="1"/>
        <end position="22"/>
    </location>
</feature>
<dbReference type="InterPro" id="IPR002628">
    <property type="entry name" value="PsbO"/>
</dbReference>
<evidence type="ECO:0000256" key="6">
    <source>
        <dbReference type="ARBA" id="ARBA00023276"/>
    </source>
</evidence>
<dbReference type="Gene3D" id="2.40.160.30">
    <property type="entry name" value="Photosystem II, cytochrome c-550 precursor"/>
    <property type="match status" value="1"/>
</dbReference>
<comment type="subcellular location">
    <subcellularLocation>
        <location evidence="1">Cellular thylakoid membrane</location>
        <topology evidence="1">Peripheral membrane protein</topology>
        <orientation evidence="1">Lumenal side</orientation>
    </subcellularLocation>
</comment>
<keyword evidence="5" id="KW-0472">Membrane</keyword>
<dbReference type="SUPFAM" id="SSF56925">
    <property type="entry name" value="OMPA-like"/>
    <property type="match status" value="1"/>
</dbReference>
<keyword evidence="12" id="KW-1185">Reference proteome</keyword>
<keyword evidence="3" id="KW-0602">Photosynthesis</keyword>
<dbReference type="GO" id="GO:0009654">
    <property type="term" value="C:photosystem II oxygen evolving complex"/>
    <property type="evidence" value="ECO:0007669"/>
    <property type="project" value="InterPro"/>
</dbReference>
<dbReference type="GO" id="GO:0010242">
    <property type="term" value="F:oxygen evolving activity"/>
    <property type="evidence" value="ECO:0007669"/>
    <property type="project" value="InterPro"/>
</dbReference>
<dbReference type="PROSITE" id="PS51257">
    <property type="entry name" value="PROKAR_LIPOPROTEIN"/>
    <property type="match status" value="1"/>
</dbReference>
<dbReference type="RefSeq" id="WP_146294394.1">
    <property type="nucleotide sequence ID" value="NZ_CP042326.1"/>
</dbReference>
<comment type="similarity">
    <text evidence="2">Belongs to the PsbO family.</text>
</comment>
<organism evidence="11 12">
    <name type="scientific">Euhalothece natronophila Z-M001</name>
    <dbReference type="NCBI Taxonomy" id="522448"/>
    <lineage>
        <taxon>Bacteria</taxon>
        <taxon>Bacillati</taxon>
        <taxon>Cyanobacteriota</taxon>
        <taxon>Cyanophyceae</taxon>
        <taxon>Oscillatoriophycideae</taxon>
        <taxon>Chroococcales</taxon>
        <taxon>Halothecacae</taxon>
        <taxon>Halothece cluster</taxon>
        <taxon>Euhalothece</taxon>
    </lineage>
</organism>
<evidence type="ECO:0000256" key="9">
    <source>
        <dbReference type="ARBA" id="ARBA00046136"/>
    </source>
</evidence>
<dbReference type="GO" id="GO:0042549">
    <property type="term" value="P:photosystem II stabilization"/>
    <property type="evidence" value="ECO:0007669"/>
    <property type="project" value="InterPro"/>
</dbReference>
<evidence type="ECO:0000256" key="4">
    <source>
        <dbReference type="ARBA" id="ARBA00023078"/>
    </source>
</evidence>
<keyword evidence="10" id="KW-0732">Signal</keyword>
<protein>
    <recommendedName>
        <fullName evidence="7">Photosystem II extrinsic protein O</fullName>
    </recommendedName>
    <alternativeName>
        <fullName evidence="8">Photosystem II manganese-stabilizing polypeptide</fullName>
    </alternativeName>
</protein>
<evidence type="ECO:0000256" key="8">
    <source>
        <dbReference type="ARBA" id="ARBA00043037"/>
    </source>
</evidence>
<keyword evidence="4" id="KW-0793">Thylakoid</keyword>
<dbReference type="Gene3D" id="3.30.2050.10">
    <property type="entry name" value="photosynthetic oxygen evolving center domain"/>
    <property type="match status" value="1"/>
</dbReference>